<dbReference type="NCBIfam" id="TIGR01734">
    <property type="entry name" value="D-ala-DACP-lig"/>
    <property type="match status" value="1"/>
</dbReference>
<proteinExistence type="inferred from homology"/>
<dbReference type="InterPro" id="IPR000873">
    <property type="entry name" value="AMP-dep_synth/lig_dom"/>
</dbReference>
<evidence type="ECO:0000256" key="4">
    <source>
        <dbReference type="ARBA" id="ARBA00022840"/>
    </source>
</evidence>
<sequence length="521" mass="59300">MYNCRKKCRKRNGILDILNNIKNNAIEHPNRIAIIDQENSLTYEELETKSNHLASYLKQEFGCDNTPIVVFGHKSPFMLICFLACVKSGHSYCPIDISTPKPRVESILHTIENPIVLAVEELECNINDIKVVNRITIEKVIDSKMNEITEECRVAGEDIFYIIFTSGSTGQPKGVQITANCLNHYLEWSIHLGNDYDKKKGKVFLNQAPFSFDLSVMDLYTSFACGGTLWCLNKETQVSYAKLMESLGQSQVSVWVSTPSFADICLTDNKFNQDLMPDLELFLFCGEILTNQTVKRLKERFPKAIIVNTYGPTESTVAVTEVIVTEELNEAESPLPVGRSRTGTWIEIRKPDGTLAQENEKGEIILIGDTVSCGYYRKPDLTEKAFFKCNKNGVEYRGYRTGDKGYLKQGMLYYCGRIDLQIKLHGYRIELEDIEWNMQKLSDISNVVVLPNEKDGKVKSLTAFVSYRKEVDQPFKVSQQIKKQLKEFLPDYMIPKKIIFLDQIPLTNNGKADRKALEGMM</sequence>
<dbReference type="SUPFAM" id="SSF56801">
    <property type="entry name" value="Acetyl-CoA synthetase-like"/>
    <property type="match status" value="1"/>
</dbReference>
<dbReference type="GO" id="GO:0047473">
    <property type="term" value="F:D-alanine [D-alanyl carrier protein] ligase activity"/>
    <property type="evidence" value="ECO:0007669"/>
    <property type="project" value="InterPro"/>
</dbReference>
<protein>
    <submittedName>
        <fullName evidence="9">D-alanine--poly(Phosphoribitol) ligase subunit 1</fullName>
        <ecNumber evidence="9">6.1.1.13</ecNumber>
    </submittedName>
</protein>
<evidence type="ECO:0000256" key="5">
    <source>
        <dbReference type="ARBA" id="ARBA00054605"/>
    </source>
</evidence>
<organism evidence="9 10">
    <name type="scientific">Anaerosacchariphilus polymeriproducens</name>
    <dbReference type="NCBI Taxonomy" id="1812858"/>
    <lineage>
        <taxon>Bacteria</taxon>
        <taxon>Bacillati</taxon>
        <taxon>Bacillota</taxon>
        <taxon>Clostridia</taxon>
        <taxon>Lachnospirales</taxon>
        <taxon>Lachnospiraceae</taxon>
        <taxon>Anaerosacchariphilus</taxon>
    </lineage>
</organism>
<feature type="domain" description="AMP-binding enzyme C-terminal" evidence="8">
    <location>
        <begin position="435"/>
        <end position="511"/>
    </location>
</feature>
<dbReference type="GO" id="GO:0070395">
    <property type="term" value="P:lipoteichoic acid biosynthetic process"/>
    <property type="evidence" value="ECO:0007669"/>
    <property type="project" value="InterPro"/>
</dbReference>
<keyword evidence="4" id="KW-0067">ATP-binding</keyword>
<dbReference type="InterPro" id="IPR025110">
    <property type="entry name" value="AMP-bd_C"/>
</dbReference>
<dbReference type="InterPro" id="IPR042099">
    <property type="entry name" value="ANL_N_sf"/>
</dbReference>
<dbReference type="FunFam" id="3.30.300.30:FF:000012">
    <property type="entry name" value="D-alanine--D-alanyl carrier protein ligase"/>
    <property type="match status" value="1"/>
</dbReference>
<dbReference type="AlphaFoldDB" id="A0A371ART0"/>
<evidence type="ECO:0000313" key="9">
    <source>
        <dbReference type="EMBL" id="RDU22267.1"/>
    </source>
</evidence>
<accession>A0A371ART0</accession>
<dbReference type="EMBL" id="QRCT01000050">
    <property type="protein sequence ID" value="RDU22267.1"/>
    <property type="molecule type" value="Genomic_DNA"/>
</dbReference>
<dbReference type="GO" id="GO:0005524">
    <property type="term" value="F:ATP binding"/>
    <property type="evidence" value="ECO:0007669"/>
    <property type="project" value="UniProtKB-KW"/>
</dbReference>
<dbReference type="PANTHER" id="PTHR45398">
    <property type="match status" value="1"/>
</dbReference>
<gene>
    <name evidence="9" type="primary">dltA</name>
    <name evidence="9" type="ORF">DWV06_17265</name>
</gene>
<keyword evidence="2 9" id="KW-0436">Ligase</keyword>
<evidence type="ECO:0000259" key="8">
    <source>
        <dbReference type="Pfam" id="PF13193"/>
    </source>
</evidence>
<dbReference type="PANTHER" id="PTHR45398:SF1">
    <property type="entry name" value="ENZYME, PUTATIVE (JCVI)-RELATED"/>
    <property type="match status" value="1"/>
</dbReference>
<comment type="function">
    <text evidence="5">Catalyzes the first step in the D-alanylation of lipoteichoic acid (LTA), the activation of D-alanine and its transfer onto the D-alanyl carrier protein (Dcp) DltC. In an ATP-dependent two-step reaction, forms a high energy D-alanyl-AMP intermediate, followed by transfer of the D-alanyl residue as a thiol ester to the phosphopantheinyl prosthetic group of the Dcp. D-alanylation of LTA plays an important role in modulating the properties of the cell wall in Gram-positive bacteria, influencing the net charge of the cell wall.</text>
</comment>
<dbReference type="InterPro" id="IPR010071">
    <property type="entry name" value="AA_adenyl_dom"/>
</dbReference>
<dbReference type="Pfam" id="PF00501">
    <property type="entry name" value="AMP-binding"/>
    <property type="match status" value="1"/>
</dbReference>
<dbReference type="NCBIfam" id="NF003417">
    <property type="entry name" value="PRK04813.1"/>
    <property type="match status" value="1"/>
</dbReference>
<dbReference type="NCBIfam" id="TIGR01733">
    <property type="entry name" value="AA-adenyl-dom"/>
    <property type="match status" value="1"/>
</dbReference>
<keyword evidence="10" id="KW-1185">Reference proteome</keyword>
<dbReference type="InterPro" id="IPR020845">
    <property type="entry name" value="AMP-binding_CS"/>
</dbReference>
<dbReference type="Gene3D" id="3.30.300.30">
    <property type="match status" value="1"/>
</dbReference>
<dbReference type="PROSITE" id="PS00455">
    <property type="entry name" value="AMP_BINDING"/>
    <property type="match status" value="1"/>
</dbReference>
<reference evidence="9 10" key="1">
    <citation type="submission" date="2018-07" db="EMBL/GenBank/DDBJ databases">
        <title>Anaerosacharophilus polymeroproducens gen. nov. sp. nov., an anaerobic bacterium isolated from salt field.</title>
        <authorList>
            <person name="Kim W."/>
            <person name="Yang S.-H."/>
            <person name="Oh J."/>
            <person name="Lee J.-H."/>
            <person name="Kwon K.K."/>
        </authorList>
    </citation>
    <scope>NUCLEOTIDE SEQUENCE [LARGE SCALE GENOMIC DNA]</scope>
    <source>
        <strain evidence="9 10">MCWD5</strain>
    </source>
</reference>
<dbReference type="InterPro" id="IPR045851">
    <property type="entry name" value="AMP-bd_C_sf"/>
</dbReference>
<dbReference type="Proteomes" id="UP000255036">
    <property type="component" value="Unassembled WGS sequence"/>
</dbReference>
<dbReference type="InterPro" id="IPR010072">
    <property type="entry name" value="DltA"/>
</dbReference>
<dbReference type="CDD" id="cd05945">
    <property type="entry name" value="DltA"/>
    <property type="match status" value="1"/>
</dbReference>
<comment type="caution">
    <text evidence="9">The sequence shown here is derived from an EMBL/GenBank/DDBJ whole genome shotgun (WGS) entry which is preliminary data.</text>
</comment>
<keyword evidence="1" id="KW-0963">Cytoplasm</keyword>
<name>A0A371ART0_9FIRM</name>
<evidence type="ECO:0000256" key="3">
    <source>
        <dbReference type="ARBA" id="ARBA00022741"/>
    </source>
</evidence>
<feature type="domain" description="AMP-dependent synthetase/ligase" evidence="7">
    <location>
        <begin position="23"/>
        <end position="376"/>
    </location>
</feature>
<dbReference type="Pfam" id="PF13193">
    <property type="entry name" value="AMP-binding_C"/>
    <property type="match status" value="1"/>
</dbReference>
<dbReference type="Gene3D" id="3.40.50.12780">
    <property type="entry name" value="N-terminal domain of ligase-like"/>
    <property type="match status" value="1"/>
</dbReference>
<keyword evidence="3" id="KW-0547">Nucleotide-binding</keyword>
<dbReference type="EC" id="6.1.1.13" evidence="9"/>
<dbReference type="InterPro" id="IPR044507">
    <property type="entry name" value="DltA-like"/>
</dbReference>
<comment type="similarity">
    <text evidence="6">Belongs to the ATP-dependent AMP-binding enzyme family. DltA subfamily.</text>
</comment>
<evidence type="ECO:0000256" key="6">
    <source>
        <dbReference type="ARBA" id="ARBA00061336"/>
    </source>
</evidence>
<evidence type="ECO:0000259" key="7">
    <source>
        <dbReference type="Pfam" id="PF00501"/>
    </source>
</evidence>
<evidence type="ECO:0000313" key="10">
    <source>
        <dbReference type="Proteomes" id="UP000255036"/>
    </source>
</evidence>
<evidence type="ECO:0000256" key="1">
    <source>
        <dbReference type="ARBA" id="ARBA00022490"/>
    </source>
</evidence>
<evidence type="ECO:0000256" key="2">
    <source>
        <dbReference type="ARBA" id="ARBA00022598"/>
    </source>
</evidence>